<feature type="signal peptide" evidence="1">
    <location>
        <begin position="1"/>
        <end position="21"/>
    </location>
</feature>
<name>A0A2S6GTE1_9PSEU</name>
<feature type="chain" id="PRO_5039179176" description="TRAP transporter TAXI family solute receptor" evidence="1">
    <location>
        <begin position="22"/>
        <end position="307"/>
    </location>
</feature>
<accession>A0A2S6GTE1</accession>
<keyword evidence="3" id="KW-1185">Reference proteome</keyword>
<gene>
    <name evidence="2" type="ORF">CLV40_105114</name>
</gene>
<reference evidence="2 3" key="1">
    <citation type="submission" date="2018-02" db="EMBL/GenBank/DDBJ databases">
        <title>Genomic Encyclopedia of Archaeal and Bacterial Type Strains, Phase II (KMG-II): from individual species to whole genera.</title>
        <authorList>
            <person name="Goeker M."/>
        </authorList>
    </citation>
    <scope>NUCLEOTIDE SEQUENCE [LARGE SCALE GENOMIC DNA]</scope>
    <source>
        <strain evidence="2 3">YU 961-1</strain>
    </source>
</reference>
<dbReference type="AlphaFoldDB" id="A0A2S6GTE1"/>
<dbReference type="Gene3D" id="3.40.190.10">
    <property type="entry name" value="Periplasmic binding protein-like II"/>
    <property type="match status" value="2"/>
</dbReference>
<evidence type="ECO:0008006" key="4">
    <source>
        <dbReference type="Google" id="ProtNLM"/>
    </source>
</evidence>
<comment type="caution">
    <text evidence="2">The sequence shown here is derived from an EMBL/GenBank/DDBJ whole genome shotgun (WGS) entry which is preliminary data.</text>
</comment>
<dbReference type="Pfam" id="PF16868">
    <property type="entry name" value="NMT1_3"/>
    <property type="match status" value="1"/>
</dbReference>
<evidence type="ECO:0000256" key="1">
    <source>
        <dbReference type="SAM" id="SignalP"/>
    </source>
</evidence>
<protein>
    <recommendedName>
        <fullName evidence="4">TRAP transporter TAXI family solute receptor</fullName>
    </recommendedName>
</protein>
<dbReference type="InterPro" id="IPR006311">
    <property type="entry name" value="TAT_signal"/>
</dbReference>
<dbReference type="PROSITE" id="PS51257">
    <property type="entry name" value="PROKAR_LIPOPROTEIN"/>
    <property type="match status" value="1"/>
</dbReference>
<organism evidence="2 3">
    <name type="scientific">Actinokineospora auranticolor</name>
    <dbReference type="NCBI Taxonomy" id="155976"/>
    <lineage>
        <taxon>Bacteria</taxon>
        <taxon>Bacillati</taxon>
        <taxon>Actinomycetota</taxon>
        <taxon>Actinomycetes</taxon>
        <taxon>Pseudonocardiales</taxon>
        <taxon>Pseudonocardiaceae</taxon>
        <taxon>Actinokineospora</taxon>
    </lineage>
</organism>
<dbReference type="PANTHER" id="PTHR42941">
    <property type="entry name" value="SLL1037 PROTEIN"/>
    <property type="match status" value="1"/>
</dbReference>
<dbReference type="OrthoDB" id="5582316at2"/>
<keyword evidence="1" id="KW-0732">Signal</keyword>
<dbReference type="SUPFAM" id="SSF53850">
    <property type="entry name" value="Periplasmic binding protein-like II"/>
    <property type="match status" value="1"/>
</dbReference>
<proteinExistence type="predicted"/>
<dbReference type="InterPro" id="IPR011852">
    <property type="entry name" value="TRAP_TAXI"/>
</dbReference>
<sequence length="307" mass="32241">MPLTRRLFLAAALATAGCAYTGPDRTVRVAAGEPGGFYVEFARLLAAELADAYPSTRASVVETLGSVMNIAKVGAGEADLGLVLVDAMTAAQDGAPPFPRATRLPALGRVYENYMQLVVPARSRYRTLADLAGRRVSLGATGSGAALFGTRMLDAAGVSVEVDHHPLAEAAEALRTGGVEALLWSGGLPTPALTDLDDAIGIRLLDLEVTELRRRHGAVYDRVTIPSGTYRDAGEVTTVGVPNLLVASPAVPADVVEATVRVLVQRAGDLVPRQALGTQYLDVRSLIDTAPVPLHPRAAEAYRELRG</sequence>
<dbReference type="EMBL" id="PTIX01000005">
    <property type="protein sequence ID" value="PPK68391.1"/>
    <property type="molecule type" value="Genomic_DNA"/>
</dbReference>
<dbReference type="PANTHER" id="PTHR42941:SF1">
    <property type="entry name" value="SLL1037 PROTEIN"/>
    <property type="match status" value="1"/>
</dbReference>
<evidence type="ECO:0000313" key="3">
    <source>
        <dbReference type="Proteomes" id="UP000239203"/>
    </source>
</evidence>
<dbReference type="Proteomes" id="UP000239203">
    <property type="component" value="Unassembled WGS sequence"/>
</dbReference>
<dbReference type="NCBIfam" id="TIGR02122">
    <property type="entry name" value="TRAP_TAXI"/>
    <property type="match status" value="1"/>
</dbReference>
<dbReference type="RefSeq" id="WP_104478878.1">
    <property type="nucleotide sequence ID" value="NZ_CP154825.1"/>
</dbReference>
<dbReference type="PROSITE" id="PS51318">
    <property type="entry name" value="TAT"/>
    <property type="match status" value="1"/>
</dbReference>
<evidence type="ECO:0000313" key="2">
    <source>
        <dbReference type="EMBL" id="PPK68391.1"/>
    </source>
</evidence>